<evidence type="ECO:0000313" key="2">
    <source>
        <dbReference type="EMBL" id="MBP2475115.1"/>
    </source>
</evidence>
<dbReference type="EMBL" id="JAGIOO010000001">
    <property type="protein sequence ID" value="MBP2475115.1"/>
    <property type="molecule type" value="Genomic_DNA"/>
</dbReference>
<feature type="region of interest" description="Disordered" evidence="1">
    <location>
        <begin position="1"/>
        <end position="24"/>
    </location>
</feature>
<name>A0ABS5AEU6_9PSEU</name>
<accession>A0ABS5AEU6</accession>
<proteinExistence type="predicted"/>
<dbReference type="Proteomes" id="UP001519363">
    <property type="component" value="Unassembled WGS sequence"/>
</dbReference>
<sequence length="130" mass="14012">MDPSKDTSAAGGYMYGTPTKPGDGRAEFKVNKDNVLQARAAIRAALDVHGEKLSEAVRSFGMEPCGKDVVSTEVALAWNWALVEAPDSDGKKIIGYLRMLNELVANLDKTAKSYGYTDADIARGFPKGRD</sequence>
<comment type="caution">
    <text evidence="2">The sequence shown here is derived from an EMBL/GenBank/DDBJ whole genome shotgun (WGS) entry which is preliminary data.</text>
</comment>
<keyword evidence="3" id="KW-1185">Reference proteome</keyword>
<organism evidence="2 3">
    <name type="scientific">Crossiella equi</name>
    <dbReference type="NCBI Taxonomy" id="130796"/>
    <lineage>
        <taxon>Bacteria</taxon>
        <taxon>Bacillati</taxon>
        <taxon>Actinomycetota</taxon>
        <taxon>Actinomycetes</taxon>
        <taxon>Pseudonocardiales</taxon>
        <taxon>Pseudonocardiaceae</taxon>
        <taxon>Crossiella</taxon>
    </lineage>
</organism>
<evidence type="ECO:0000256" key="1">
    <source>
        <dbReference type="SAM" id="MobiDB-lite"/>
    </source>
</evidence>
<evidence type="ECO:0000313" key="3">
    <source>
        <dbReference type="Proteomes" id="UP001519363"/>
    </source>
</evidence>
<protein>
    <submittedName>
        <fullName evidence="2">Uncharacterized protein</fullName>
    </submittedName>
</protein>
<gene>
    <name evidence="2" type="ORF">JOF53_003987</name>
</gene>
<dbReference type="RefSeq" id="WP_086784714.1">
    <property type="nucleotide sequence ID" value="NZ_JAGIOO010000001.1"/>
</dbReference>
<reference evidence="2 3" key="1">
    <citation type="submission" date="2021-03" db="EMBL/GenBank/DDBJ databases">
        <title>Sequencing the genomes of 1000 actinobacteria strains.</title>
        <authorList>
            <person name="Klenk H.-P."/>
        </authorList>
    </citation>
    <scope>NUCLEOTIDE SEQUENCE [LARGE SCALE GENOMIC DNA]</scope>
    <source>
        <strain evidence="2 3">DSM 44580</strain>
    </source>
</reference>